<dbReference type="RefSeq" id="XP_040788573.1">
    <property type="nucleotide sequence ID" value="XM_040933465.1"/>
</dbReference>
<keyword evidence="2" id="KW-1185">Reference proteome</keyword>
<evidence type="ECO:0000313" key="2">
    <source>
        <dbReference type="Proteomes" id="UP000800039"/>
    </source>
</evidence>
<proteinExistence type="predicted"/>
<organism evidence="1 2">
    <name type="scientific">Cucurbitaria berberidis CBS 394.84</name>
    <dbReference type="NCBI Taxonomy" id="1168544"/>
    <lineage>
        <taxon>Eukaryota</taxon>
        <taxon>Fungi</taxon>
        <taxon>Dikarya</taxon>
        <taxon>Ascomycota</taxon>
        <taxon>Pezizomycotina</taxon>
        <taxon>Dothideomycetes</taxon>
        <taxon>Pleosporomycetidae</taxon>
        <taxon>Pleosporales</taxon>
        <taxon>Pleosporineae</taxon>
        <taxon>Cucurbitariaceae</taxon>
        <taxon>Cucurbitaria</taxon>
    </lineage>
</organism>
<comment type="caution">
    <text evidence="1">The sequence shown here is derived from an EMBL/GenBank/DDBJ whole genome shotgun (WGS) entry which is preliminary data.</text>
</comment>
<sequence>MCGWGSERKQAAERRRCDLSNPYRNHRLDGICWSIFAFGSAFGGGRMCRVGSASAGLDAQAGQVSSWPRVTAYGGVADGYHVFWMRI</sequence>
<dbReference type="GeneID" id="63850716"/>
<dbReference type="Proteomes" id="UP000800039">
    <property type="component" value="Unassembled WGS sequence"/>
</dbReference>
<accession>A0A9P4GJ04</accession>
<gene>
    <name evidence="1" type="ORF">K460DRAFT_366852</name>
</gene>
<reference evidence="1" key="1">
    <citation type="submission" date="2020-01" db="EMBL/GenBank/DDBJ databases">
        <authorList>
            <consortium name="DOE Joint Genome Institute"/>
            <person name="Haridas S."/>
            <person name="Albert R."/>
            <person name="Binder M."/>
            <person name="Bloem J."/>
            <person name="Labutti K."/>
            <person name="Salamov A."/>
            <person name="Andreopoulos B."/>
            <person name="Baker S.E."/>
            <person name="Barry K."/>
            <person name="Bills G."/>
            <person name="Bluhm B.H."/>
            <person name="Cannon C."/>
            <person name="Castanera R."/>
            <person name="Culley D.E."/>
            <person name="Daum C."/>
            <person name="Ezra D."/>
            <person name="Gonzalez J.B."/>
            <person name="Henrissat B."/>
            <person name="Kuo A."/>
            <person name="Liang C."/>
            <person name="Lipzen A."/>
            <person name="Lutzoni F."/>
            <person name="Magnuson J."/>
            <person name="Mondo S."/>
            <person name="Nolan M."/>
            <person name="Ohm R."/>
            <person name="Pangilinan J."/>
            <person name="Park H.-J."/>
            <person name="Ramirez L."/>
            <person name="Alfaro M."/>
            <person name="Sun H."/>
            <person name="Tritt A."/>
            <person name="Yoshinaga Y."/>
            <person name="Zwiers L.-H."/>
            <person name="Turgeon B.G."/>
            <person name="Goodwin S.B."/>
            <person name="Spatafora J.W."/>
            <person name="Crous P.W."/>
            <person name="Grigoriev I.V."/>
        </authorList>
    </citation>
    <scope>NUCLEOTIDE SEQUENCE</scope>
    <source>
        <strain evidence="1">CBS 394.84</strain>
    </source>
</reference>
<dbReference type="AlphaFoldDB" id="A0A9P4GJ04"/>
<dbReference type="EMBL" id="ML976616">
    <property type="protein sequence ID" value="KAF1846010.1"/>
    <property type="molecule type" value="Genomic_DNA"/>
</dbReference>
<evidence type="ECO:0000313" key="1">
    <source>
        <dbReference type="EMBL" id="KAF1846010.1"/>
    </source>
</evidence>
<protein>
    <submittedName>
        <fullName evidence="1">Uncharacterized protein</fullName>
    </submittedName>
</protein>
<name>A0A9P4GJ04_9PLEO</name>